<organism evidence="1 2">
    <name type="scientific">Candidatus Scatomorpha merdipullorum</name>
    <dbReference type="NCBI Taxonomy" id="2840927"/>
    <lineage>
        <taxon>Bacteria</taxon>
        <taxon>Bacillati</taxon>
        <taxon>Bacillota</taxon>
        <taxon>Clostridia</taxon>
        <taxon>Eubacteriales</taxon>
        <taxon>Candidatus Scatomorpha</taxon>
    </lineage>
</organism>
<comment type="caution">
    <text evidence="1">The sequence shown here is derived from an EMBL/GenBank/DDBJ whole genome shotgun (WGS) entry which is preliminary data.</text>
</comment>
<accession>A0A9D1FDV2</accession>
<dbReference type="EMBL" id="DVJK01000195">
    <property type="protein sequence ID" value="HIS67277.1"/>
    <property type="molecule type" value="Genomic_DNA"/>
</dbReference>
<dbReference type="Proteomes" id="UP000824001">
    <property type="component" value="Unassembled WGS sequence"/>
</dbReference>
<reference evidence="1" key="2">
    <citation type="journal article" date="2021" name="PeerJ">
        <title>Extensive microbial diversity within the chicken gut microbiome revealed by metagenomics and culture.</title>
        <authorList>
            <person name="Gilroy R."/>
            <person name="Ravi A."/>
            <person name="Getino M."/>
            <person name="Pursley I."/>
            <person name="Horton D.L."/>
            <person name="Alikhan N.F."/>
            <person name="Baker D."/>
            <person name="Gharbi K."/>
            <person name="Hall N."/>
            <person name="Watson M."/>
            <person name="Adriaenssens E.M."/>
            <person name="Foster-Nyarko E."/>
            <person name="Jarju S."/>
            <person name="Secka A."/>
            <person name="Antonio M."/>
            <person name="Oren A."/>
            <person name="Chaudhuri R.R."/>
            <person name="La Ragione R."/>
            <person name="Hildebrand F."/>
            <person name="Pallen M.J."/>
        </authorList>
    </citation>
    <scope>NUCLEOTIDE SEQUENCE</scope>
    <source>
        <strain evidence="1">ChiHjej10B9-9673</strain>
    </source>
</reference>
<name>A0A9D1FDV2_9FIRM</name>
<evidence type="ECO:0000313" key="1">
    <source>
        <dbReference type="EMBL" id="HIS67277.1"/>
    </source>
</evidence>
<sequence>WPAINAYGAMDASGRWHYLSDEAVKDDELLRAYRILQYNRLFDPAGCRNELYYLS</sequence>
<gene>
    <name evidence="1" type="ORF">IAC18_06905</name>
</gene>
<evidence type="ECO:0000313" key="2">
    <source>
        <dbReference type="Proteomes" id="UP000824001"/>
    </source>
</evidence>
<protein>
    <submittedName>
        <fullName evidence="1">Uncharacterized protein</fullName>
    </submittedName>
</protein>
<dbReference type="AlphaFoldDB" id="A0A9D1FDV2"/>
<reference evidence="1" key="1">
    <citation type="submission" date="2020-10" db="EMBL/GenBank/DDBJ databases">
        <authorList>
            <person name="Gilroy R."/>
        </authorList>
    </citation>
    <scope>NUCLEOTIDE SEQUENCE</scope>
    <source>
        <strain evidence="1">ChiHjej10B9-9673</strain>
    </source>
</reference>
<feature type="non-terminal residue" evidence="1">
    <location>
        <position position="1"/>
    </location>
</feature>
<proteinExistence type="predicted"/>